<dbReference type="NCBIfam" id="TIGR02243">
    <property type="entry name" value="putative baseplate assembly protein"/>
    <property type="match status" value="1"/>
</dbReference>
<reference evidence="2" key="1">
    <citation type="submission" date="2018-02" db="EMBL/GenBank/DDBJ databases">
        <authorList>
            <person name="Moore K."/>
            <person name="Momper L."/>
        </authorList>
    </citation>
    <scope>NUCLEOTIDE SEQUENCE [LARGE SCALE GENOMIC DNA]</scope>
    <source>
        <strain evidence="2">ULC18</strain>
    </source>
</reference>
<reference evidence="1 2" key="2">
    <citation type="submission" date="2018-03" db="EMBL/GenBank/DDBJ databases">
        <title>The ancient ancestry and fast evolution of plastids.</title>
        <authorList>
            <person name="Moore K.R."/>
            <person name="Magnabosco C."/>
            <person name="Momper L."/>
            <person name="Gold D.A."/>
            <person name="Bosak T."/>
            <person name="Fournier G.P."/>
        </authorList>
    </citation>
    <scope>NUCLEOTIDE SEQUENCE [LARGE SCALE GENOMIC DNA]</scope>
    <source>
        <strain evidence="1 2">ULC18</strain>
    </source>
</reference>
<dbReference type="OrthoDB" id="9027184at2"/>
<dbReference type="InterPro" id="IPR011749">
    <property type="entry name" value="CHP02243"/>
</dbReference>
<keyword evidence="2" id="KW-1185">Reference proteome</keyword>
<dbReference type="EMBL" id="PVWK01000014">
    <property type="protein sequence ID" value="PSB34417.1"/>
    <property type="molecule type" value="Genomic_DNA"/>
</dbReference>
<comment type="caution">
    <text evidence="1">The sequence shown here is derived from an EMBL/GenBank/DDBJ whole genome shotgun (WGS) entry which is preliminary data.</text>
</comment>
<evidence type="ECO:0000313" key="2">
    <source>
        <dbReference type="Proteomes" id="UP000239576"/>
    </source>
</evidence>
<proteinExistence type="predicted"/>
<organism evidence="1 2">
    <name type="scientific">Stenomitos frigidus ULC18</name>
    <dbReference type="NCBI Taxonomy" id="2107698"/>
    <lineage>
        <taxon>Bacteria</taxon>
        <taxon>Bacillati</taxon>
        <taxon>Cyanobacteriota</taxon>
        <taxon>Cyanophyceae</taxon>
        <taxon>Leptolyngbyales</taxon>
        <taxon>Leptolyngbyaceae</taxon>
        <taxon>Stenomitos</taxon>
    </lineage>
</organism>
<name>A0A2T1ENU0_9CYAN</name>
<dbReference type="AlphaFoldDB" id="A0A2T1ENU0"/>
<accession>A0A2T1ENU0</accession>
<gene>
    <name evidence="1" type="ORF">C7B82_02840</name>
</gene>
<evidence type="ECO:0000313" key="1">
    <source>
        <dbReference type="EMBL" id="PSB34417.1"/>
    </source>
</evidence>
<sequence>MTLKPPKIDPRTYAELVDETEKLAQKFSQWRAADGSTDPGRALIRIFGRMAMMVTDRLNRVPEKHFLAFLNLIGAKQQPPRPARVPLTAYLVDDSPVDALIPAHTQIAAPPQAGETEEVLFETEQDLVVVRSQIKAAIACQDHQYCNYFSNVTWTVNDFPVFTIESSNTIYIAADRLTTEDSQAIILAFSPPSNADSFMTWDWSYWNGKNWQALHSNLESNRLKLTVSEPEHWQPPQSKLIEQIESQWLRGIAPKNVPEPDKTFQKLGGIKLIWAPIGPVDPDQAFFNTEAIDVSQDFFPLGQTPQIGDTFYVASHACLNPPNQNITLTLQATASNSISSTGRTIRWEMWDGTDWRKLLDESKNADTQLEEWNGPKQLSLPEKIASVEVNSKDNYWLRARFVSGSYGSEPSYQATSTTSSNKTTTTLEKVTGTGYSLPSLKSVKFSRGELNIASKAVLKELSSEVFIHHDPQIQSSDTGFYLGFDRPFPNQTIALYLQIAAPEPGALQKSTAPKTPAKLQWEYSVAEGWRSLTVQDGTQNLSQRGMVQFIGPADFASQTLFGQSGYWLRLRLLEGGFQIQPRLQRVLTNTVWAIQATTHQDEILGSGTGDPNLMLHTLYTPVLPGQQLLVREPELPSAEELKEIKKLEGEDAIAIPKDASGQPEEIWVRWHEVSDFYGSGSRDRHYTLDRMTGEIRFGGEGQGLPPPVGRNNIRMACYKSGGGSQGNRAAETLTDLKTTVPYIDRVINHEPASGGADVESIAAVQESGPKQLRHGDRAVTWQDIEDLAYAASSEVARVKVLPPPELKPTNLTKTWISPSMKESKKSDLLQELPGLEQALNRADQVTVFIVPNSPVQQPTPSLALVEQVKRYLSDRSSPTLTLEVMEPPWVQVTVTAKVFPVSLEATNWLNAKVEASLTAFLHPLTGGPQKRGWPFGRFPQKSDIYALIQRQQGVSHVTELQISKTEEEDSFLIYSGTHSITIDSPPNQP</sequence>
<dbReference type="RefSeq" id="WP_106254791.1">
    <property type="nucleotide sequence ID" value="NZ_CAWNSW010000073.1"/>
</dbReference>
<protein>
    <submittedName>
        <fullName evidence="1">Putative baseplate assembly protein</fullName>
    </submittedName>
</protein>
<dbReference type="Proteomes" id="UP000239576">
    <property type="component" value="Unassembled WGS sequence"/>
</dbReference>